<dbReference type="Gene3D" id="2.40.160.10">
    <property type="entry name" value="Porin"/>
    <property type="match status" value="1"/>
</dbReference>
<sequence length="327" mass="34935">MKKTVLASALITAFVSGSAAAANVYDKDGATVDLYGRAVGMYYSSDDNSEKGDQSYFRFGAKAKSEINNDLYGLGVYETEVNASSKDEGLVTRKAYAGLGGNFGEVTYGRQEGSFTLISDYTDTLEEFGADASGTGTDRFGTGKTSSVLKYAGEFSGLTVEASYQLDNNAVEQLDGDTSTSYGIAASYALPVGVKLGAGYNSGEGLEGTDDAEVTALSVAYDANNIYAALLYSMGENWKDKSGAETGTDYDGYEVVLGYNFGNGFSAQAVYNYLEADVSGTTADTEDYFVVGAYYKFNKNLRTYAEYKADQIDGNEDILAMAIRYDF</sequence>
<dbReference type="GO" id="GO:0009279">
    <property type="term" value="C:cell outer membrane"/>
    <property type="evidence" value="ECO:0007669"/>
    <property type="project" value="UniProtKB-SubCell"/>
</dbReference>
<dbReference type="STRING" id="265726.KY46_05960"/>
<evidence type="ECO:0008006" key="8">
    <source>
        <dbReference type="Google" id="ProtNLM"/>
    </source>
</evidence>
<dbReference type="InterPro" id="IPR050298">
    <property type="entry name" value="Gram-neg_bact_OMP"/>
</dbReference>
<dbReference type="CDD" id="cd00342">
    <property type="entry name" value="gram_neg_porins"/>
    <property type="match status" value="1"/>
</dbReference>
<reference evidence="6 7" key="1">
    <citation type="submission" date="2014-12" db="EMBL/GenBank/DDBJ databases">
        <title>Mercury Reductase activity and rhizosphere competence traits in the genome of root associated Photobacterium halotolerans MELD1.</title>
        <authorList>
            <person name="Mathew D.C."/>
            <person name="Huang C.-C."/>
        </authorList>
    </citation>
    <scope>NUCLEOTIDE SEQUENCE [LARGE SCALE GENOMIC DNA]</scope>
    <source>
        <strain evidence="6 7">MELD1</strain>
    </source>
</reference>
<dbReference type="Pfam" id="PF00267">
    <property type="entry name" value="Porin_1"/>
    <property type="match status" value="1"/>
</dbReference>
<dbReference type="RefSeq" id="WP_046219721.1">
    <property type="nucleotide sequence ID" value="NZ_JWYV01000003.1"/>
</dbReference>
<dbReference type="InterPro" id="IPR033900">
    <property type="entry name" value="Gram_neg_porin_domain"/>
</dbReference>
<feature type="chain" id="PRO_5002496720" description="Porin domain-containing protein" evidence="5">
    <location>
        <begin position="22"/>
        <end position="327"/>
    </location>
</feature>
<protein>
    <recommendedName>
        <fullName evidence="8">Porin domain-containing protein</fullName>
    </recommendedName>
</protein>
<evidence type="ECO:0000256" key="2">
    <source>
        <dbReference type="ARBA" id="ARBA00007539"/>
    </source>
</evidence>
<accession>A0A0F5VFS5</accession>
<dbReference type="PANTHER" id="PTHR34501:SF2">
    <property type="entry name" value="OUTER MEMBRANE PORIN F-RELATED"/>
    <property type="match status" value="1"/>
</dbReference>
<evidence type="ECO:0000256" key="4">
    <source>
        <dbReference type="ARBA" id="ARBA00023136"/>
    </source>
</evidence>
<dbReference type="InterPro" id="IPR001702">
    <property type="entry name" value="Porin_Gram-ve"/>
</dbReference>
<evidence type="ECO:0000313" key="7">
    <source>
        <dbReference type="Proteomes" id="UP000033633"/>
    </source>
</evidence>
<keyword evidence="7" id="KW-1185">Reference proteome</keyword>
<dbReference type="EMBL" id="JWYV01000003">
    <property type="protein sequence ID" value="KKD00652.1"/>
    <property type="molecule type" value="Genomic_DNA"/>
</dbReference>
<dbReference type="GO" id="GO:0015288">
    <property type="term" value="F:porin activity"/>
    <property type="evidence" value="ECO:0007669"/>
    <property type="project" value="InterPro"/>
</dbReference>
<dbReference type="InterPro" id="IPR023614">
    <property type="entry name" value="Porin_dom_sf"/>
</dbReference>
<dbReference type="AlphaFoldDB" id="A0A0F5VFS5"/>
<gene>
    <name evidence="6" type="ORF">KY46_05960</name>
</gene>
<name>A0A0F5VFS5_9GAMM</name>
<dbReference type="PANTHER" id="PTHR34501">
    <property type="entry name" value="PROTEIN YDDL-RELATED"/>
    <property type="match status" value="1"/>
</dbReference>
<dbReference type="InterPro" id="IPR001897">
    <property type="entry name" value="Porin_gammaproteobac"/>
</dbReference>
<evidence type="ECO:0000256" key="3">
    <source>
        <dbReference type="ARBA" id="ARBA00022729"/>
    </source>
</evidence>
<comment type="similarity">
    <text evidence="2">Belongs to the Gram-negative porin family.</text>
</comment>
<comment type="subcellular location">
    <subcellularLocation>
        <location evidence="1">Cell outer membrane</location>
        <topology evidence="1">Multi-pass membrane protein</topology>
    </subcellularLocation>
</comment>
<evidence type="ECO:0000256" key="5">
    <source>
        <dbReference type="SAM" id="SignalP"/>
    </source>
</evidence>
<feature type="signal peptide" evidence="5">
    <location>
        <begin position="1"/>
        <end position="21"/>
    </location>
</feature>
<keyword evidence="4" id="KW-0472">Membrane</keyword>
<dbReference type="GO" id="GO:0034220">
    <property type="term" value="P:monoatomic ion transmembrane transport"/>
    <property type="evidence" value="ECO:0007669"/>
    <property type="project" value="InterPro"/>
</dbReference>
<dbReference type="Proteomes" id="UP000033633">
    <property type="component" value="Unassembled WGS sequence"/>
</dbReference>
<keyword evidence="3 5" id="KW-0732">Signal</keyword>
<dbReference type="PRINTS" id="PR00183">
    <property type="entry name" value="ECOLIPORIN"/>
</dbReference>
<comment type="caution">
    <text evidence="6">The sequence shown here is derived from an EMBL/GenBank/DDBJ whole genome shotgun (WGS) entry which is preliminary data.</text>
</comment>
<evidence type="ECO:0000313" key="6">
    <source>
        <dbReference type="EMBL" id="KKD00652.1"/>
    </source>
</evidence>
<dbReference type="SUPFAM" id="SSF56935">
    <property type="entry name" value="Porins"/>
    <property type="match status" value="1"/>
</dbReference>
<dbReference type="OrthoDB" id="6212428at2"/>
<proteinExistence type="inferred from homology"/>
<organism evidence="6 7">
    <name type="scientific">Photobacterium halotolerans</name>
    <dbReference type="NCBI Taxonomy" id="265726"/>
    <lineage>
        <taxon>Bacteria</taxon>
        <taxon>Pseudomonadati</taxon>
        <taxon>Pseudomonadota</taxon>
        <taxon>Gammaproteobacteria</taxon>
        <taxon>Vibrionales</taxon>
        <taxon>Vibrionaceae</taxon>
        <taxon>Photobacterium</taxon>
    </lineage>
</organism>
<dbReference type="PATRIC" id="fig|265726.11.peg.3091"/>
<evidence type="ECO:0000256" key="1">
    <source>
        <dbReference type="ARBA" id="ARBA00004571"/>
    </source>
</evidence>